<sequence length="167" mass="18697">MESSLWEKRRKKSSLVYPIFLLLLLSCSSSYFPSRPSTGSFRVLLLLFLKTGRVLSSLFRSMRIGSSSWRIFRYSHRTSVASKLQNVGSHVVDAVVAVVGSCGELEEAEEVLEEVLEVVSDQLKNDILMIVDGWELSRLADGTYHRRGNGSSEKATDQCMWTVAVGM</sequence>
<protein>
    <submittedName>
        <fullName evidence="1">Uncharacterized protein</fullName>
    </submittedName>
</protein>
<gene>
    <name evidence="1" type="ORF">B0H65DRAFT_239279</name>
</gene>
<keyword evidence="2" id="KW-1185">Reference proteome</keyword>
<evidence type="ECO:0000313" key="2">
    <source>
        <dbReference type="Proteomes" id="UP001278500"/>
    </source>
</evidence>
<name>A0AAE0JDM1_9PEZI</name>
<reference evidence="1" key="2">
    <citation type="submission" date="2023-06" db="EMBL/GenBank/DDBJ databases">
        <authorList>
            <consortium name="Lawrence Berkeley National Laboratory"/>
            <person name="Haridas S."/>
            <person name="Hensen N."/>
            <person name="Bonometti L."/>
            <person name="Westerberg I."/>
            <person name="Brannstrom I.O."/>
            <person name="Guillou S."/>
            <person name="Cros-Aarteil S."/>
            <person name="Calhoun S."/>
            <person name="Kuo A."/>
            <person name="Mondo S."/>
            <person name="Pangilinan J."/>
            <person name="Riley R."/>
            <person name="Labutti K."/>
            <person name="Andreopoulos B."/>
            <person name="Lipzen A."/>
            <person name="Chen C."/>
            <person name="Yanf M."/>
            <person name="Daum C."/>
            <person name="Ng V."/>
            <person name="Clum A."/>
            <person name="Steindorff A."/>
            <person name="Ohm R."/>
            <person name="Martin F."/>
            <person name="Silar P."/>
            <person name="Natvig D."/>
            <person name="Lalanne C."/>
            <person name="Gautier V."/>
            <person name="Ament-Velasquez S.L."/>
            <person name="Kruys A."/>
            <person name="Hutchinson M.I."/>
            <person name="Powell A.J."/>
            <person name="Barry K."/>
            <person name="Miller A.N."/>
            <person name="Grigoriev I.V."/>
            <person name="Debuchy R."/>
            <person name="Gladieux P."/>
            <person name="Thoren M.H."/>
            <person name="Johannesson H."/>
        </authorList>
    </citation>
    <scope>NUCLEOTIDE SEQUENCE</scope>
    <source>
        <strain evidence="1">CBS 560.94</strain>
    </source>
</reference>
<organism evidence="1 2">
    <name type="scientific">Neurospora tetraspora</name>
    <dbReference type="NCBI Taxonomy" id="94610"/>
    <lineage>
        <taxon>Eukaryota</taxon>
        <taxon>Fungi</taxon>
        <taxon>Dikarya</taxon>
        <taxon>Ascomycota</taxon>
        <taxon>Pezizomycotina</taxon>
        <taxon>Sordariomycetes</taxon>
        <taxon>Sordariomycetidae</taxon>
        <taxon>Sordariales</taxon>
        <taxon>Sordariaceae</taxon>
        <taxon>Neurospora</taxon>
    </lineage>
</organism>
<dbReference type="EMBL" id="JAUEPP010000005">
    <property type="protein sequence ID" value="KAK3343065.1"/>
    <property type="molecule type" value="Genomic_DNA"/>
</dbReference>
<reference evidence="1" key="1">
    <citation type="journal article" date="2023" name="Mol. Phylogenet. Evol.">
        <title>Genome-scale phylogeny and comparative genomics of the fungal order Sordariales.</title>
        <authorList>
            <person name="Hensen N."/>
            <person name="Bonometti L."/>
            <person name="Westerberg I."/>
            <person name="Brannstrom I.O."/>
            <person name="Guillou S."/>
            <person name="Cros-Aarteil S."/>
            <person name="Calhoun S."/>
            <person name="Haridas S."/>
            <person name="Kuo A."/>
            <person name="Mondo S."/>
            <person name="Pangilinan J."/>
            <person name="Riley R."/>
            <person name="LaButti K."/>
            <person name="Andreopoulos B."/>
            <person name="Lipzen A."/>
            <person name="Chen C."/>
            <person name="Yan M."/>
            <person name="Daum C."/>
            <person name="Ng V."/>
            <person name="Clum A."/>
            <person name="Steindorff A."/>
            <person name="Ohm R.A."/>
            <person name="Martin F."/>
            <person name="Silar P."/>
            <person name="Natvig D.O."/>
            <person name="Lalanne C."/>
            <person name="Gautier V."/>
            <person name="Ament-Velasquez S.L."/>
            <person name="Kruys A."/>
            <person name="Hutchinson M.I."/>
            <person name="Powell A.J."/>
            <person name="Barry K."/>
            <person name="Miller A.N."/>
            <person name="Grigoriev I.V."/>
            <person name="Debuchy R."/>
            <person name="Gladieux P."/>
            <person name="Hiltunen Thoren M."/>
            <person name="Johannesson H."/>
        </authorList>
    </citation>
    <scope>NUCLEOTIDE SEQUENCE</scope>
    <source>
        <strain evidence="1">CBS 560.94</strain>
    </source>
</reference>
<dbReference type="RefSeq" id="XP_062680858.1">
    <property type="nucleotide sequence ID" value="XM_062822294.1"/>
</dbReference>
<comment type="caution">
    <text evidence="1">The sequence shown here is derived from an EMBL/GenBank/DDBJ whole genome shotgun (WGS) entry which is preliminary data.</text>
</comment>
<proteinExistence type="predicted"/>
<accession>A0AAE0JDM1</accession>
<dbReference type="AlphaFoldDB" id="A0AAE0JDM1"/>
<evidence type="ECO:0000313" key="1">
    <source>
        <dbReference type="EMBL" id="KAK3343065.1"/>
    </source>
</evidence>
<dbReference type="Proteomes" id="UP001278500">
    <property type="component" value="Unassembled WGS sequence"/>
</dbReference>
<dbReference type="GeneID" id="87859448"/>